<dbReference type="Gene3D" id="3.40.50.620">
    <property type="entry name" value="HUPs"/>
    <property type="match status" value="2"/>
</dbReference>
<dbReference type="SUPFAM" id="SSF52402">
    <property type="entry name" value="Adenine nucleotide alpha hydrolases-like"/>
    <property type="match status" value="2"/>
</dbReference>
<gene>
    <name evidence="3" type="ORF">ACFFRO_00160</name>
</gene>
<dbReference type="InterPro" id="IPR006015">
    <property type="entry name" value="Universal_stress_UspA"/>
</dbReference>
<dbReference type="PANTHER" id="PTHR46268:SF6">
    <property type="entry name" value="UNIVERSAL STRESS PROTEIN UP12"/>
    <property type="match status" value="1"/>
</dbReference>
<dbReference type="PRINTS" id="PR01438">
    <property type="entry name" value="UNVRSLSTRESS"/>
</dbReference>
<sequence length="335" mass="33988">MSGPVVVGVDGSASSLAAVEVAAREARLRGAALRVVHAFLWPALHVPLGPSPLGPPDGGLRNLADRVVAEAVARARTAEPDVEIGQVVVSGEPLTVLEAQSRAAELVVVGSRGMGGFVGLLVGSTAVHLAAHGACPVLVVREEPRPDGPVVLGVDGSAAGRKAVDFAFAEASLRGAPLVALHAWTTWNAPMPAPSDPSAPYANPPGTRAGAEERLSAEALAGRREHLPGVAVEHRVVHGGTREALIEASGSAQLLVVGARGRGGFTGLLLGSVSQAVLHHARCPVAVVRSGRGPLTGPDRGRTRPGGLPWRLRAVVRPSPWRDAGCGGLVKAGGG</sequence>
<proteinExistence type="inferred from homology"/>
<evidence type="ECO:0000313" key="3">
    <source>
        <dbReference type="EMBL" id="MFB9733572.1"/>
    </source>
</evidence>
<comment type="similarity">
    <text evidence="1">Belongs to the universal stress protein A family.</text>
</comment>
<protein>
    <submittedName>
        <fullName evidence="3">Universal stress protein</fullName>
    </submittedName>
</protein>
<organism evidence="3 4">
    <name type="scientific">Streptomyces thermocoprophilus</name>
    <dbReference type="NCBI Taxonomy" id="78356"/>
    <lineage>
        <taxon>Bacteria</taxon>
        <taxon>Bacillati</taxon>
        <taxon>Actinomycetota</taxon>
        <taxon>Actinomycetes</taxon>
        <taxon>Kitasatosporales</taxon>
        <taxon>Streptomycetaceae</taxon>
        <taxon>Streptomyces</taxon>
    </lineage>
</organism>
<comment type="caution">
    <text evidence="3">The sequence shown here is derived from an EMBL/GenBank/DDBJ whole genome shotgun (WGS) entry which is preliminary data.</text>
</comment>
<feature type="domain" description="UspA" evidence="2">
    <location>
        <begin position="150"/>
        <end position="289"/>
    </location>
</feature>
<dbReference type="InterPro" id="IPR006016">
    <property type="entry name" value="UspA"/>
</dbReference>
<evidence type="ECO:0000259" key="2">
    <source>
        <dbReference type="Pfam" id="PF00582"/>
    </source>
</evidence>
<accession>A0ABV5V776</accession>
<dbReference type="Proteomes" id="UP001589703">
    <property type="component" value="Unassembled WGS sequence"/>
</dbReference>
<dbReference type="RefSeq" id="WP_385857684.1">
    <property type="nucleotide sequence ID" value="NZ_JBHMAR010000001.1"/>
</dbReference>
<dbReference type="EMBL" id="JBHMAR010000001">
    <property type="protein sequence ID" value="MFB9733572.1"/>
    <property type="molecule type" value="Genomic_DNA"/>
</dbReference>
<dbReference type="PANTHER" id="PTHR46268">
    <property type="entry name" value="STRESS RESPONSE PROTEIN NHAX"/>
    <property type="match status" value="1"/>
</dbReference>
<dbReference type="Pfam" id="PF00582">
    <property type="entry name" value="Usp"/>
    <property type="match status" value="2"/>
</dbReference>
<keyword evidence="4" id="KW-1185">Reference proteome</keyword>
<name>A0ABV5V776_9ACTN</name>
<dbReference type="InterPro" id="IPR014729">
    <property type="entry name" value="Rossmann-like_a/b/a_fold"/>
</dbReference>
<evidence type="ECO:0000256" key="1">
    <source>
        <dbReference type="ARBA" id="ARBA00008791"/>
    </source>
</evidence>
<reference evidence="3 4" key="1">
    <citation type="submission" date="2024-09" db="EMBL/GenBank/DDBJ databases">
        <authorList>
            <person name="Sun Q."/>
            <person name="Mori K."/>
        </authorList>
    </citation>
    <scope>NUCLEOTIDE SEQUENCE [LARGE SCALE GENOMIC DNA]</scope>
    <source>
        <strain evidence="3 4">JCM 10918</strain>
    </source>
</reference>
<feature type="domain" description="UspA" evidence="2">
    <location>
        <begin position="2"/>
        <end position="141"/>
    </location>
</feature>
<evidence type="ECO:0000313" key="4">
    <source>
        <dbReference type="Proteomes" id="UP001589703"/>
    </source>
</evidence>